<proteinExistence type="predicted"/>
<sequence length="228" mass="23815">PLRGRTSVAPPRAGNGERAVAPLAATAASGGRVAARPPGSLCGTIRGGPGRAAGRPERVGGPVLSPTGSSAAAEGGTIRPPPSGLVPRRQEGEREGETTDRRGGGGGRTTRVPGRRPSPSRVSSVIMLSCSSPRTLLPPPQHASCARLLVFREPPRLPREAPRRAASVLETPPQLACLVSFETPLRHLTPPQRAACLFFATAPGGSSVGLRDTPWTLCRRRDCRCRDE</sequence>
<name>K0RDE3_THAOC</name>
<reference evidence="2 3" key="1">
    <citation type="journal article" date="2012" name="Genome Biol.">
        <title>Genome and low-iron response of an oceanic diatom adapted to chronic iron limitation.</title>
        <authorList>
            <person name="Lommer M."/>
            <person name="Specht M."/>
            <person name="Roy A.S."/>
            <person name="Kraemer L."/>
            <person name="Andreson R."/>
            <person name="Gutowska M.A."/>
            <person name="Wolf J."/>
            <person name="Bergner S.V."/>
            <person name="Schilhabel M.B."/>
            <person name="Klostermeier U.C."/>
            <person name="Beiko R.G."/>
            <person name="Rosenstiel P."/>
            <person name="Hippler M."/>
            <person name="Laroche J."/>
        </authorList>
    </citation>
    <scope>NUCLEOTIDE SEQUENCE [LARGE SCALE GENOMIC DNA]</scope>
    <source>
        <strain evidence="2 3">CCMP1005</strain>
    </source>
</reference>
<organism evidence="2 3">
    <name type="scientific">Thalassiosira oceanica</name>
    <name type="common">Marine diatom</name>
    <dbReference type="NCBI Taxonomy" id="159749"/>
    <lineage>
        <taxon>Eukaryota</taxon>
        <taxon>Sar</taxon>
        <taxon>Stramenopiles</taxon>
        <taxon>Ochrophyta</taxon>
        <taxon>Bacillariophyta</taxon>
        <taxon>Coscinodiscophyceae</taxon>
        <taxon>Thalassiosirophycidae</taxon>
        <taxon>Thalassiosirales</taxon>
        <taxon>Thalassiosiraceae</taxon>
        <taxon>Thalassiosira</taxon>
    </lineage>
</organism>
<dbReference type="EMBL" id="AGNL01041154">
    <property type="protein sequence ID" value="EJK51713.1"/>
    <property type="molecule type" value="Genomic_DNA"/>
</dbReference>
<keyword evidence="3" id="KW-1185">Reference proteome</keyword>
<dbReference type="AlphaFoldDB" id="K0RDE3"/>
<feature type="compositionally biased region" description="Low complexity" evidence="1">
    <location>
        <begin position="24"/>
        <end position="36"/>
    </location>
</feature>
<evidence type="ECO:0000313" key="2">
    <source>
        <dbReference type="EMBL" id="EJK51713.1"/>
    </source>
</evidence>
<gene>
    <name evidence="2" type="ORF">THAOC_29091</name>
</gene>
<evidence type="ECO:0000256" key="1">
    <source>
        <dbReference type="SAM" id="MobiDB-lite"/>
    </source>
</evidence>
<evidence type="ECO:0000313" key="3">
    <source>
        <dbReference type="Proteomes" id="UP000266841"/>
    </source>
</evidence>
<feature type="region of interest" description="Disordered" evidence="1">
    <location>
        <begin position="1"/>
        <end position="122"/>
    </location>
</feature>
<accession>K0RDE3</accession>
<protein>
    <submittedName>
        <fullName evidence="2">Uncharacterized protein</fullName>
    </submittedName>
</protein>
<dbReference type="Proteomes" id="UP000266841">
    <property type="component" value="Unassembled WGS sequence"/>
</dbReference>
<feature type="compositionally biased region" description="Low complexity" evidence="1">
    <location>
        <begin position="109"/>
        <end position="122"/>
    </location>
</feature>
<comment type="caution">
    <text evidence="2">The sequence shown here is derived from an EMBL/GenBank/DDBJ whole genome shotgun (WGS) entry which is preliminary data.</text>
</comment>
<feature type="compositionally biased region" description="Basic and acidic residues" evidence="1">
    <location>
        <begin position="88"/>
        <end position="103"/>
    </location>
</feature>
<feature type="non-terminal residue" evidence="2">
    <location>
        <position position="1"/>
    </location>
</feature>